<accession>A0ABY1JB50</accession>
<name>A0ABY1JB50_9BACT</name>
<sequence length="162" mass="17827">MEFHWHRSNQGDLWLSKDAVIALANTSMPSGYRAIDASLLGGEDIVNVVISTPFSMGEEDVKIESELKTKLARLFAPLGLKVQLSWAFKEEENVDFLGLMNKLKKRPIFWAFLVALVAGISQLGIKGLSLCVLFGIIGWAVAKAVISGKLNDLISRLLNKGR</sequence>
<dbReference type="RefSeq" id="WP_014806649.1">
    <property type="nucleotide sequence ID" value="NZ_FSQZ01000001.1"/>
</dbReference>
<evidence type="ECO:0000313" key="3">
    <source>
        <dbReference type="Proteomes" id="UP000185093"/>
    </source>
</evidence>
<keyword evidence="1" id="KW-0812">Transmembrane</keyword>
<feature type="transmembrane region" description="Helical" evidence="1">
    <location>
        <begin position="108"/>
        <end position="141"/>
    </location>
</feature>
<proteinExistence type="predicted"/>
<evidence type="ECO:0000256" key="1">
    <source>
        <dbReference type="SAM" id="Phobius"/>
    </source>
</evidence>
<dbReference type="Proteomes" id="UP000185093">
    <property type="component" value="Unassembled WGS sequence"/>
</dbReference>
<protein>
    <submittedName>
        <fullName evidence="2">Uncharacterized protein</fullName>
    </submittedName>
</protein>
<dbReference type="EMBL" id="FSQZ01000001">
    <property type="protein sequence ID" value="SIN63223.1"/>
    <property type="molecule type" value="Genomic_DNA"/>
</dbReference>
<organism evidence="2 3">
    <name type="scientific">Acetomicrobium flavidum</name>
    <dbReference type="NCBI Taxonomy" id="49896"/>
    <lineage>
        <taxon>Bacteria</taxon>
        <taxon>Thermotogati</taxon>
        <taxon>Synergistota</taxon>
        <taxon>Synergistia</taxon>
        <taxon>Synergistales</taxon>
        <taxon>Acetomicrobiaceae</taxon>
        <taxon>Acetomicrobium</taxon>
    </lineage>
</organism>
<gene>
    <name evidence="2" type="ORF">SAMN05444368_0346</name>
</gene>
<comment type="caution">
    <text evidence="2">The sequence shown here is derived from an EMBL/GenBank/DDBJ whole genome shotgun (WGS) entry which is preliminary data.</text>
</comment>
<keyword evidence="1" id="KW-1133">Transmembrane helix</keyword>
<evidence type="ECO:0000313" key="2">
    <source>
        <dbReference type="EMBL" id="SIN63223.1"/>
    </source>
</evidence>
<reference evidence="2 3" key="1">
    <citation type="submission" date="2016-11" db="EMBL/GenBank/DDBJ databases">
        <authorList>
            <person name="Varghese N."/>
            <person name="Submissions S."/>
        </authorList>
    </citation>
    <scope>NUCLEOTIDE SEQUENCE [LARGE SCALE GENOMIC DNA]</scope>
    <source>
        <strain evidence="2 3">DSM 20664</strain>
    </source>
</reference>
<keyword evidence="1" id="KW-0472">Membrane</keyword>
<keyword evidence="3" id="KW-1185">Reference proteome</keyword>